<proteinExistence type="predicted"/>
<dbReference type="EMBL" id="CAKKNE010000004">
    <property type="protein sequence ID" value="CAH0373356.1"/>
    <property type="molecule type" value="Genomic_DNA"/>
</dbReference>
<accession>A0A8J2SLW2</accession>
<reference evidence="1" key="1">
    <citation type="submission" date="2021-11" db="EMBL/GenBank/DDBJ databases">
        <authorList>
            <consortium name="Genoscope - CEA"/>
            <person name="William W."/>
        </authorList>
    </citation>
    <scope>NUCLEOTIDE SEQUENCE</scope>
</reference>
<sequence>MRRLLAVITAAAARPENATEYFDVASRLWPPASTAGRCLAAQRQHGWRPKPKGSNFKTLGTEGVGHHLCHHWLEGLPRRLCGGGGKLKRCGGQFSFSSCGGCCSESRVGAKVVYVKARSRARRGSAWRCFSNDAPKYPVVDKGRWHVVLVRDAVATQESILRRFWKFRDMDGGRVDTLHREEAFYAKAVARLEKAIKGLDCRRTFFLSYDLAARHPRAHAVAFAQFLGVAKVGFFRGSDNATTDCLTRVKPWLARLRAYAASDGRPADGGFDGVARACARGSSDRSCAAAWRRRAEACAAALGRKHPTVVPRLLATCA</sequence>
<evidence type="ECO:0008006" key="3">
    <source>
        <dbReference type="Google" id="ProtNLM"/>
    </source>
</evidence>
<protein>
    <recommendedName>
        <fullName evidence="3">Sulfotransferase domain-containing protein</fullName>
    </recommendedName>
</protein>
<dbReference type="Proteomes" id="UP000789595">
    <property type="component" value="Unassembled WGS sequence"/>
</dbReference>
<dbReference type="AlphaFoldDB" id="A0A8J2SLW2"/>
<organism evidence="1 2">
    <name type="scientific">Pelagomonas calceolata</name>
    <dbReference type="NCBI Taxonomy" id="35677"/>
    <lineage>
        <taxon>Eukaryota</taxon>
        <taxon>Sar</taxon>
        <taxon>Stramenopiles</taxon>
        <taxon>Ochrophyta</taxon>
        <taxon>Pelagophyceae</taxon>
        <taxon>Pelagomonadales</taxon>
        <taxon>Pelagomonadaceae</taxon>
        <taxon>Pelagomonas</taxon>
    </lineage>
</organism>
<evidence type="ECO:0000313" key="2">
    <source>
        <dbReference type="Proteomes" id="UP000789595"/>
    </source>
</evidence>
<comment type="caution">
    <text evidence="1">The sequence shown here is derived from an EMBL/GenBank/DDBJ whole genome shotgun (WGS) entry which is preliminary data.</text>
</comment>
<gene>
    <name evidence="1" type="ORF">PECAL_4P05460</name>
</gene>
<name>A0A8J2SLW2_9STRA</name>
<evidence type="ECO:0000313" key="1">
    <source>
        <dbReference type="EMBL" id="CAH0373356.1"/>
    </source>
</evidence>
<keyword evidence="2" id="KW-1185">Reference proteome</keyword>